<dbReference type="Gene3D" id="3.40.50.2000">
    <property type="entry name" value="Glycogen Phosphorylase B"/>
    <property type="match status" value="1"/>
</dbReference>
<evidence type="ECO:0000259" key="2">
    <source>
        <dbReference type="Pfam" id="PF26168"/>
    </source>
</evidence>
<reference evidence="3" key="1">
    <citation type="submission" date="2023-10" db="EMBL/GenBank/DDBJ databases">
        <title>Chromosome-level genome of the transformable northern wattle, Acacia crassicarpa.</title>
        <authorList>
            <person name="Massaro I."/>
            <person name="Sinha N.R."/>
            <person name="Poethig S."/>
            <person name="Leichty A.R."/>
        </authorList>
    </citation>
    <scope>NUCLEOTIDE SEQUENCE</scope>
    <source>
        <strain evidence="3">Acra3RX</strain>
        <tissue evidence="3">Leaf</tissue>
    </source>
</reference>
<feature type="domain" description="Glycosyltransferase N-terminal" evidence="2">
    <location>
        <begin position="14"/>
        <end position="146"/>
    </location>
</feature>
<dbReference type="EMBL" id="JAWXYG010000014">
    <property type="protein sequence ID" value="KAK4254311.1"/>
    <property type="molecule type" value="Genomic_DNA"/>
</dbReference>
<organism evidence="3 4">
    <name type="scientific">Acacia crassicarpa</name>
    <name type="common">northern wattle</name>
    <dbReference type="NCBI Taxonomy" id="499986"/>
    <lineage>
        <taxon>Eukaryota</taxon>
        <taxon>Viridiplantae</taxon>
        <taxon>Streptophyta</taxon>
        <taxon>Embryophyta</taxon>
        <taxon>Tracheophyta</taxon>
        <taxon>Spermatophyta</taxon>
        <taxon>Magnoliopsida</taxon>
        <taxon>eudicotyledons</taxon>
        <taxon>Gunneridae</taxon>
        <taxon>Pentapetalae</taxon>
        <taxon>rosids</taxon>
        <taxon>fabids</taxon>
        <taxon>Fabales</taxon>
        <taxon>Fabaceae</taxon>
        <taxon>Caesalpinioideae</taxon>
        <taxon>mimosoid clade</taxon>
        <taxon>Acacieae</taxon>
        <taxon>Acacia</taxon>
    </lineage>
</organism>
<dbReference type="Pfam" id="PF26168">
    <property type="entry name" value="Glyco_transf_N"/>
    <property type="match status" value="1"/>
</dbReference>
<dbReference type="AlphaFoldDB" id="A0AAE1IPT3"/>
<name>A0AAE1IPT3_9FABA</name>
<sequence length="197" mass="22212">MEVPSKTQKPHALLIPYPTQGHINPFLKLAKLLHTRGFHITFVNTEFNHKRLLKSRGSDALNGFPDFCFETIPDGLPVTTMDATQNIPALCESTDKHCFIPFFNLLEKLLHDDHLPPVSCIVSDGIMSFTIKASQHFGIPNVGFWTHSACAFMTFKECKNLKEKGLIPLKDSSYLTNERGLCHLLSLYVKLALYVLI</sequence>
<proteinExistence type="inferred from homology"/>
<keyword evidence="4" id="KW-1185">Reference proteome</keyword>
<comment type="caution">
    <text evidence="3">The sequence shown here is derived from an EMBL/GenBank/DDBJ whole genome shotgun (WGS) entry which is preliminary data.</text>
</comment>
<dbReference type="GO" id="GO:0080043">
    <property type="term" value="F:quercetin 3-O-glucosyltransferase activity"/>
    <property type="evidence" value="ECO:0007669"/>
    <property type="project" value="TreeGrafter"/>
</dbReference>
<dbReference type="GO" id="GO:0080044">
    <property type="term" value="F:quercetin 7-O-glucosyltransferase activity"/>
    <property type="evidence" value="ECO:0007669"/>
    <property type="project" value="TreeGrafter"/>
</dbReference>
<dbReference type="InterPro" id="IPR058980">
    <property type="entry name" value="Glyco_transf_N"/>
</dbReference>
<comment type="similarity">
    <text evidence="1">Belongs to the UDP-glycosyltransferase family.</text>
</comment>
<dbReference type="Proteomes" id="UP001293593">
    <property type="component" value="Unassembled WGS sequence"/>
</dbReference>
<evidence type="ECO:0000256" key="1">
    <source>
        <dbReference type="ARBA" id="ARBA00009995"/>
    </source>
</evidence>
<dbReference type="PANTHER" id="PTHR11926">
    <property type="entry name" value="GLUCOSYL/GLUCURONOSYL TRANSFERASES"/>
    <property type="match status" value="1"/>
</dbReference>
<protein>
    <recommendedName>
        <fullName evidence="2">Glycosyltransferase N-terminal domain-containing protein</fullName>
    </recommendedName>
</protein>
<evidence type="ECO:0000313" key="4">
    <source>
        <dbReference type="Proteomes" id="UP001293593"/>
    </source>
</evidence>
<evidence type="ECO:0000313" key="3">
    <source>
        <dbReference type="EMBL" id="KAK4254311.1"/>
    </source>
</evidence>
<accession>A0AAE1IPT3</accession>
<gene>
    <name evidence="3" type="ORF">QN277_009711</name>
</gene>
<dbReference type="SUPFAM" id="SSF53756">
    <property type="entry name" value="UDP-Glycosyltransferase/glycogen phosphorylase"/>
    <property type="match status" value="1"/>
</dbReference>
<dbReference type="PANTHER" id="PTHR11926:SF1462">
    <property type="entry name" value="GLYCOSYLTRANSFERASE"/>
    <property type="match status" value="1"/>
</dbReference>